<dbReference type="Pfam" id="PF00528">
    <property type="entry name" value="BPD_transp_1"/>
    <property type="match status" value="1"/>
</dbReference>
<feature type="transmembrane region" description="Helical" evidence="8">
    <location>
        <begin position="174"/>
        <end position="202"/>
    </location>
</feature>
<dbReference type="GO" id="GO:0022857">
    <property type="term" value="F:transmembrane transporter activity"/>
    <property type="evidence" value="ECO:0007669"/>
    <property type="project" value="InterPro"/>
</dbReference>
<gene>
    <name evidence="10" type="ORF">CH341_15135</name>
</gene>
<feature type="transmembrane region" description="Helical" evidence="8">
    <location>
        <begin position="116"/>
        <end position="135"/>
    </location>
</feature>
<evidence type="ECO:0000259" key="9">
    <source>
        <dbReference type="PROSITE" id="PS50928"/>
    </source>
</evidence>
<dbReference type="Proteomes" id="UP000249130">
    <property type="component" value="Unassembled WGS sequence"/>
</dbReference>
<dbReference type="AlphaFoldDB" id="A0A327L028"/>
<keyword evidence="7 8" id="KW-0472">Membrane</keyword>
<evidence type="ECO:0000256" key="7">
    <source>
        <dbReference type="ARBA" id="ARBA00023136"/>
    </source>
</evidence>
<keyword evidence="5 8" id="KW-0812">Transmembrane</keyword>
<feature type="transmembrane region" description="Helical" evidence="8">
    <location>
        <begin position="40"/>
        <end position="61"/>
    </location>
</feature>
<keyword evidence="4" id="KW-1003">Cell membrane</keyword>
<comment type="subcellular location">
    <subcellularLocation>
        <location evidence="1">Cell inner membrane</location>
        <topology evidence="1">Multi-pass membrane protein</topology>
    </subcellularLocation>
    <subcellularLocation>
        <location evidence="8">Cell membrane</location>
        <topology evidence="8">Multi-pass membrane protein</topology>
    </subcellularLocation>
</comment>
<accession>A0A327L028</accession>
<dbReference type="OrthoDB" id="9771188at2"/>
<feature type="transmembrane region" description="Helical" evidence="8">
    <location>
        <begin position="253"/>
        <end position="273"/>
    </location>
</feature>
<evidence type="ECO:0000256" key="5">
    <source>
        <dbReference type="ARBA" id="ARBA00022692"/>
    </source>
</evidence>
<reference evidence="10 11" key="1">
    <citation type="submission" date="2017-07" db="EMBL/GenBank/DDBJ databases">
        <title>Draft Genome Sequences of Select Purple Nonsulfur Bacteria.</title>
        <authorList>
            <person name="Lasarre B."/>
            <person name="Mckinlay J.B."/>
        </authorList>
    </citation>
    <scope>NUCLEOTIDE SEQUENCE [LARGE SCALE GENOMIC DNA]</scope>
    <source>
        <strain evidence="10 11">DSM 5909</strain>
    </source>
</reference>
<evidence type="ECO:0000256" key="6">
    <source>
        <dbReference type="ARBA" id="ARBA00022989"/>
    </source>
</evidence>
<evidence type="ECO:0000256" key="2">
    <source>
        <dbReference type="ARBA" id="ARBA00010072"/>
    </source>
</evidence>
<dbReference type="EMBL" id="NPEX01000097">
    <property type="protein sequence ID" value="RAI43265.1"/>
    <property type="molecule type" value="Genomic_DNA"/>
</dbReference>
<dbReference type="InterPro" id="IPR000515">
    <property type="entry name" value="MetI-like"/>
</dbReference>
<protein>
    <submittedName>
        <fullName evidence="10">Amino acid ABC transporter permease</fullName>
    </submittedName>
</protein>
<dbReference type="InterPro" id="IPR043429">
    <property type="entry name" value="ArtM/GltK/GlnP/TcyL/YhdX-like"/>
</dbReference>
<dbReference type="CDD" id="cd06261">
    <property type="entry name" value="TM_PBP2"/>
    <property type="match status" value="1"/>
</dbReference>
<feature type="transmembrane region" description="Helical" evidence="8">
    <location>
        <begin position="142"/>
        <end position="162"/>
    </location>
</feature>
<comment type="similarity">
    <text evidence="2">Belongs to the binding-protein-dependent transport system permease family. HisMQ subfamily.</text>
</comment>
<dbReference type="NCBIfam" id="TIGR01726">
    <property type="entry name" value="HEQRo_perm_3TM"/>
    <property type="match status" value="1"/>
</dbReference>
<evidence type="ECO:0000256" key="8">
    <source>
        <dbReference type="RuleBase" id="RU363032"/>
    </source>
</evidence>
<feature type="transmembrane region" description="Helical" evidence="8">
    <location>
        <begin position="346"/>
        <end position="366"/>
    </location>
</feature>
<dbReference type="PANTHER" id="PTHR30614:SF41">
    <property type="entry name" value="INNER MEMBRANE AMINO-ACID ABC TRANSPORTER PERMEASE PROTEIN YHDY"/>
    <property type="match status" value="1"/>
</dbReference>
<dbReference type="RefSeq" id="WP_111419856.1">
    <property type="nucleotide sequence ID" value="NZ_NPEX01000097.1"/>
</dbReference>
<organism evidence="10 11">
    <name type="scientific">Rhodoplanes roseus</name>
    <dbReference type="NCBI Taxonomy" id="29409"/>
    <lineage>
        <taxon>Bacteria</taxon>
        <taxon>Pseudomonadati</taxon>
        <taxon>Pseudomonadota</taxon>
        <taxon>Alphaproteobacteria</taxon>
        <taxon>Hyphomicrobiales</taxon>
        <taxon>Nitrobacteraceae</taxon>
        <taxon>Rhodoplanes</taxon>
    </lineage>
</organism>
<keyword evidence="3 8" id="KW-0813">Transport</keyword>
<evidence type="ECO:0000256" key="3">
    <source>
        <dbReference type="ARBA" id="ARBA00022448"/>
    </source>
</evidence>
<sequence length="387" mass="42311">MTDLAAGSQKNIAFVRTTPAAQAARPPLPGGPLHWVRKNLFATPLNGLLTIVVLGLIVWAVPPLLDFLVFDAVWSGSGRDACLASPQNPDPGACWAFVRTWFSFFIYGPYPLAERWRVDVFFALLVFGAAWLLWLDAPRRDLGFGFFFVALPILSFVLLRGMPLLGLPVVDTALWGGLLVTLVVASVGIVVSLPIGILLALGRRSTMPVVRLFSIGFIEIVRGVPLITVLFMASVMLPLFVPPAWSPDKLIRALVGIAIFASAYMAEVVRAGLSSIPKGQYEAARALGLGYWRMLGLVVLPQALRVTIPNIVNNTIALFKDTTLVFFVGIFDFLRTIEIARVDPNWATPVTSTTGYAFAALFYFVACHFMSRYATGIERRLAAGDRR</sequence>
<feature type="transmembrane region" description="Helical" evidence="8">
    <location>
        <begin position="223"/>
        <end position="241"/>
    </location>
</feature>
<dbReference type="InterPro" id="IPR010065">
    <property type="entry name" value="AA_ABC_transptr_permease_3TM"/>
</dbReference>
<name>A0A327L028_9BRAD</name>
<dbReference type="GO" id="GO:0006865">
    <property type="term" value="P:amino acid transport"/>
    <property type="evidence" value="ECO:0007669"/>
    <property type="project" value="TreeGrafter"/>
</dbReference>
<proteinExistence type="inferred from homology"/>
<dbReference type="PANTHER" id="PTHR30614">
    <property type="entry name" value="MEMBRANE COMPONENT OF AMINO ACID ABC TRANSPORTER"/>
    <property type="match status" value="1"/>
</dbReference>
<dbReference type="SUPFAM" id="SSF161098">
    <property type="entry name" value="MetI-like"/>
    <property type="match status" value="1"/>
</dbReference>
<evidence type="ECO:0000313" key="11">
    <source>
        <dbReference type="Proteomes" id="UP000249130"/>
    </source>
</evidence>
<keyword evidence="11" id="KW-1185">Reference proteome</keyword>
<keyword evidence="6 8" id="KW-1133">Transmembrane helix</keyword>
<dbReference type="PROSITE" id="PS50928">
    <property type="entry name" value="ABC_TM1"/>
    <property type="match status" value="1"/>
</dbReference>
<dbReference type="GO" id="GO:0043190">
    <property type="term" value="C:ATP-binding cassette (ABC) transporter complex"/>
    <property type="evidence" value="ECO:0007669"/>
    <property type="project" value="InterPro"/>
</dbReference>
<comment type="caution">
    <text evidence="10">The sequence shown here is derived from an EMBL/GenBank/DDBJ whole genome shotgun (WGS) entry which is preliminary data.</text>
</comment>
<feature type="transmembrane region" description="Helical" evidence="8">
    <location>
        <begin position="316"/>
        <end position="334"/>
    </location>
</feature>
<evidence type="ECO:0000313" key="10">
    <source>
        <dbReference type="EMBL" id="RAI43265.1"/>
    </source>
</evidence>
<evidence type="ECO:0000256" key="4">
    <source>
        <dbReference type="ARBA" id="ARBA00022475"/>
    </source>
</evidence>
<evidence type="ECO:0000256" key="1">
    <source>
        <dbReference type="ARBA" id="ARBA00004429"/>
    </source>
</evidence>
<dbReference type="InterPro" id="IPR035906">
    <property type="entry name" value="MetI-like_sf"/>
</dbReference>
<dbReference type="Gene3D" id="1.10.3720.10">
    <property type="entry name" value="MetI-like"/>
    <property type="match status" value="1"/>
</dbReference>
<feature type="domain" description="ABC transmembrane type-1" evidence="9">
    <location>
        <begin position="178"/>
        <end position="367"/>
    </location>
</feature>